<keyword evidence="1" id="KW-0472">Membrane</keyword>
<dbReference type="Proteomes" id="UP000599688">
    <property type="component" value="Unassembled WGS sequence"/>
</dbReference>
<feature type="transmembrane region" description="Helical" evidence="1">
    <location>
        <begin position="59"/>
        <end position="78"/>
    </location>
</feature>
<keyword evidence="1" id="KW-0812">Transmembrane</keyword>
<keyword evidence="3" id="KW-1185">Reference proteome</keyword>
<accession>A0A916ZMW7</accession>
<organism evidence="2 3">
    <name type="scientific">Psychroflexus salis</name>
    <dbReference type="NCBI Taxonomy" id="1526574"/>
    <lineage>
        <taxon>Bacteria</taxon>
        <taxon>Pseudomonadati</taxon>
        <taxon>Bacteroidota</taxon>
        <taxon>Flavobacteriia</taxon>
        <taxon>Flavobacteriales</taxon>
        <taxon>Flavobacteriaceae</taxon>
        <taxon>Psychroflexus</taxon>
    </lineage>
</organism>
<feature type="transmembrane region" description="Helical" evidence="1">
    <location>
        <begin position="342"/>
        <end position="359"/>
    </location>
</feature>
<name>A0A916ZMW7_9FLAO</name>
<dbReference type="AlphaFoldDB" id="A0A916ZMW7"/>
<feature type="transmembrane region" description="Helical" evidence="1">
    <location>
        <begin position="104"/>
        <end position="121"/>
    </location>
</feature>
<keyword evidence="1" id="KW-1133">Transmembrane helix</keyword>
<proteinExistence type="predicted"/>
<dbReference type="EMBL" id="BMGL01000002">
    <property type="protein sequence ID" value="GGE05109.1"/>
    <property type="molecule type" value="Genomic_DNA"/>
</dbReference>
<feature type="transmembrane region" description="Helical" evidence="1">
    <location>
        <begin position="133"/>
        <end position="150"/>
    </location>
</feature>
<feature type="transmembrane region" description="Helical" evidence="1">
    <location>
        <begin position="27"/>
        <end position="47"/>
    </location>
</feature>
<feature type="transmembrane region" description="Helical" evidence="1">
    <location>
        <begin position="316"/>
        <end position="336"/>
    </location>
</feature>
<gene>
    <name evidence="2" type="ORF">GCM10010831_03460</name>
</gene>
<feature type="transmembrane region" description="Helical" evidence="1">
    <location>
        <begin position="180"/>
        <end position="204"/>
    </location>
</feature>
<evidence type="ECO:0000256" key="1">
    <source>
        <dbReference type="SAM" id="Phobius"/>
    </source>
</evidence>
<evidence type="ECO:0008006" key="4">
    <source>
        <dbReference type="Google" id="ProtNLM"/>
    </source>
</evidence>
<protein>
    <recommendedName>
        <fullName evidence="4">EpsG family protein</fullName>
    </recommendedName>
</protein>
<comment type="caution">
    <text evidence="2">The sequence shown here is derived from an EMBL/GenBank/DDBJ whole genome shotgun (WGS) entry which is preliminary data.</text>
</comment>
<evidence type="ECO:0000313" key="3">
    <source>
        <dbReference type="Proteomes" id="UP000599688"/>
    </source>
</evidence>
<dbReference type="RefSeq" id="WP_188405038.1">
    <property type="nucleotide sequence ID" value="NZ_BMGL01000002.1"/>
</dbReference>
<feature type="transmembrane region" description="Helical" evidence="1">
    <location>
        <begin position="366"/>
        <end position="391"/>
    </location>
</feature>
<reference evidence="2 3" key="1">
    <citation type="journal article" date="2014" name="Int. J. Syst. Evol. Microbiol.">
        <title>Complete genome sequence of Corynebacterium casei LMG S-19264T (=DSM 44701T), isolated from a smear-ripened cheese.</title>
        <authorList>
            <consortium name="US DOE Joint Genome Institute (JGI-PGF)"/>
            <person name="Walter F."/>
            <person name="Albersmeier A."/>
            <person name="Kalinowski J."/>
            <person name="Ruckert C."/>
        </authorList>
    </citation>
    <scope>NUCLEOTIDE SEQUENCE [LARGE SCALE GENOMIC DNA]</scope>
    <source>
        <strain evidence="2 3">CGMCC 1.12925</strain>
    </source>
</reference>
<sequence length="416" mass="48978">MKAFSKLSIPLFPIWPLGSFLMASKNILSIQSAFVFVLFSCLYGYAFDFTDRSADSYRVAYVFSNFNFSSFSDIYNLFLLGESTDLYRFFAYGLVKQFTDNPKVLFGFFGLVFGFFCYKSLKIFMSECRLVKHDIYIYILLICFFAINPISNMNGVRFWTASWLFFISVFLILKNKKSGLILLFAVPLFHFSYLFISLAVLFYISGYKILSIKRRTLLNLHFYIFLIAFSASWFLETNSIDIKFIGESDLVSSSVKKKINLYNSDKLTDKIEERSDSLYQIVSRYFSIINKLFFFFLSIYFFKKLKNPKLHINTRIFNLFNFSLFFASLSFFASIIPSGNRFFTVSQLFFVLLMLLLYIQHRESKMMILLLIPVFSFKFFFTIIYLSYVLISPSLWYGNLFLILYEGIDFKPIVQY</sequence>
<feature type="transmembrane region" description="Helical" evidence="1">
    <location>
        <begin position="216"/>
        <end position="235"/>
    </location>
</feature>
<evidence type="ECO:0000313" key="2">
    <source>
        <dbReference type="EMBL" id="GGE05109.1"/>
    </source>
</evidence>